<dbReference type="InterPro" id="IPR000424">
    <property type="entry name" value="Primosome_PriB/ssb"/>
</dbReference>
<dbReference type="InterPro" id="IPR012340">
    <property type="entry name" value="NA-bd_OB-fold"/>
</dbReference>
<dbReference type="PANTHER" id="PTHR10302">
    <property type="entry name" value="SINGLE-STRANDED DNA-BINDING PROTEIN"/>
    <property type="match status" value="1"/>
</dbReference>
<dbReference type="Pfam" id="PF00436">
    <property type="entry name" value="SSB"/>
    <property type="match status" value="1"/>
</dbReference>
<dbReference type="GO" id="GO:0006264">
    <property type="term" value="P:mitochondrial DNA replication"/>
    <property type="evidence" value="ECO:0007669"/>
    <property type="project" value="TreeGrafter"/>
</dbReference>
<dbReference type="PANTHER" id="PTHR10302:SF0">
    <property type="entry name" value="SINGLE-STRANDED DNA-BINDING PROTEIN, MITOCHONDRIAL"/>
    <property type="match status" value="1"/>
</dbReference>
<dbReference type="SUPFAM" id="SSF50249">
    <property type="entry name" value="Nucleic acid-binding proteins"/>
    <property type="match status" value="1"/>
</dbReference>
<reference evidence="3 4" key="1">
    <citation type="submission" date="2013-05" db="EMBL/GenBank/DDBJ databases">
        <title>Drechslerella stenobrocha genome reveals carnivorous origination and mechanical trapping mechanism of predatory fungi.</title>
        <authorList>
            <person name="Liu X."/>
            <person name="Zhang W."/>
            <person name="Liu K."/>
        </authorList>
    </citation>
    <scope>NUCLEOTIDE SEQUENCE [LARGE SCALE GENOMIC DNA]</scope>
    <source>
        <strain evidence="3 4">248</strain>
    </source>
</reference>
<evidence type="ECO:0000256" key="2">
    <source>
        <dbReference type="PROSITE-ProRule" id="PRU00252"/>
    </source>
</evidence>
<keyword evidence="1 2" id="KW-0238">DNA-binding</keyword>
<evidence type="ECO:0000256" key="1">
    <source>
        <dbReference type="ARBA" id="ARBA00023125"/>
    </source>
</evidence>
<protein>
    <recommendedName>
        <fullName evidence="5">Single-stranded DNA-binding protein RIM1</fullName>
    </recommendedName>
</protein>
<proteinExistence type="predicted"/>
<keyword evidence="4" id="KW-1185">Reference proteome</keyword>
<dbReference type="GO" id="GO:0003697">
    <property type="term" value="F:single-stranded DNA binding"/>
    <property type="evidence" value="ECO:0007669"/>
    <property type="project" value="InterPro"/>
</dbReference>
<sequence>MSFLRIAARRAALPRYPSVVRQLSTTAPRADIARVQIIGNVGTEPEISTTANGEPMIRYSVASSHGSADGQRTTQWHKVYVFGESTTTLTKGTRVFLDGDLRISSYEGEDGKKHNAVTIRQRSVNILSRPRVKEGEGESHGSQE</sequence>
<dbReference type="HOGENOM" id="CLU_126647_0_0_1"/>
<dbReference type="Proteomes" id="UP000024837">
    <property type="component" value="Unassembled WGS sequence"/>
</dbReference>
<dbReference type="Gene3D" id="2.40.50.140">
    <property type="entry name" value="Nucleic acid-binding proteins"/>
    <property type="match status" value="1"/>
</dbReference>
<dbReference type="NCBIfam" id="TIGR00621">
    <property type="entry name" value="ssb"/>
    <property type="match status" value="1"/>
</dbReference>
<dbReference type="OrthoDB" id="1078367at2759"/>
<evidence type="ECO:0008006" key="5">
    <source>
        <dbReference type="Google" id="ProtNLM"/>
    </source>
</evidence>
<evidence type="ECO:0000313" key="3">
    <source>
        <dbReference type="EMBL" id="EWC47810.1"/>
    </source>
</evidence>
<name>W7IFB9_9PEZI</name>
<dbReference type="CDD" id="cd04496">
    <property type="entry name" value="SSB_OBF"/>
    <property type="match status" value="1"/>
</dbReference>
<dbReference type="GO" id="GO:0042645">
    <property type="term" value="C:mitochondrial nucleoid"/>
    <property type="evidence" value="ECO:0007669"/>
    <property type="project" value="TreeGrafter"/>
</dbReference>
<dbReference type="EMBL" id="KI966408">
    <property type="protein sequence ID" value="EWC47810.1"/>
    <property type="molecule type" value="Genomic_DNA"/>
</dbReference>
<organism evidence="3 4">
    <name type="scientific">Drechslerella stenobrocha 248</name>
    <dbReference type="NCBI Taxonomy" id="1043628"/>
    <lineage>
        <taxon>Eukaryota</taxon>
        <taxon>Fungi</taxon>
        <taxon>Dikarya</taxon>
        <taxon>Ascomycota</taxon>
        <taxon>Pezizomycotina</taxon>
        <taxon>Orbiliomycetes</taxon>
        <taxon>Orbiliales</taxon>
        <taxon>Orbiliaceae</taxon>
        <taxon>Drechslerella</taxon>
    </lineage>
</organism>
<dbReference type="InterPro" id="IPR011344">
    <property type="entry name" value="ssDNA-bd"/>
</dbReference>
<dbReference type="PROSITE" id="PS50935">
    <property type="entry name" value="SSB"/>
    <property type="match status" value="1"/>
</dbReference>
<dbReference type="AlphaFoldDB" id="W7IFB9"/>
<accession>W7IFB9</accession>
<evidence type="ECO:0000313" key="4">
    <source>
        <dbReference type="Proteomes" id="UP000024837"/>
    </source>
</evidence>
<gene>
    <name evidence="3" type="ORF">DRE_03010</name>
</gene>